<organism evidence="5 6">
    <name type="scientific">Haematococcus lacustris</name>
    <name type="common">Green alga</name>
    <name type="synonym">Haematococcus pluvialis</name>
    <dbReference type="NCBI Taxonomy" id="44745"/>
    <lineage>
        <taxon>Eukaryota</taxon>
        <taxon>Viridiplantae</taxon>
        <taxon>Chlorophyta</taxon>
        <taxon>core chlorophytes</taxon>
        <taxon>Chlorophyceae</taxon>
        <taxon>CS clade</taxon>
        <taxon>Chlamydomonadales</taxon>
        <taxon>Haematococcaceae</taxon>
        <taxon>Haematococcus</taxon>
    </lineage>
</organism>
<gene>
    <name evidence="5" type="ORF">HaLaN_22511</name>
</gene>
<dbReference type="GO" id="GO:0005634">
    <property type="term" value="C:nucleus"/>
    <property type="evidence" value="ECO:0007669"/>
    <property type="project" value="UniProtKB-SubCell"/>
</dbReference>
<dbReference type="SUPFAM" id="SSF54928">
    <property type="entry name" value="RNA-binding domain, RBD"/>
    <property type="match status" value="1"/>
</dbReference>
<reference evidence="5 6" key="1">
    <citation type="submission" date="2020-02" db="EMBL/GenBank/DDBJ databases">
        <title>Draft genome sequence of Haematococcus lacustris strain NIES-144.</title>
        <authorList>
            <person name="Morimoto D."/>
            <person name="Nakagawa S."/>
            <person name="Yoshida T."/>
            <person name="Sawayama S."/>
        </authorList>
    </citation>
    <scope>NUCLEOTIDE SEQUENCE [LARGE SCALE GENOMIC DNA]</scope>
    <source>
        <strain evidence="5 6">NIES-144</strain>
    </source>
</reference>
<evidence type="ECO:0000256" key="1">
    <source>
        <dbReference type="ARBA" id="ARBA00006265"/>
    </source>
</evidence>
<dbReference type="InterPro" id="IPR034772">
    <property type="entry name" value="CPSF6/7"/>
</dbReference>
<dbReference type="SMART" id="SM00360">
    <property type="entry name" value="RRM"/>
    <property type="match status" value="1"/>
</dbReference>
<dbReference type="EMBL" id="BLLF01002602">
    <property type="protein sequence ID" value="GFH24670.1"/>
    <property type="molecule type" value="Genomic_DNA"/>
</dbReference>
<dbReference type="Pfam" id="PF00076">
    <property type="entry name" value="RRM_1"/>
    <property type="match status" value="1"/>
</dbReference>
<dbReference type="GO" id="GO:0003723">
    <property type="term" value="F:RNA binding"/>
    <property type="evidence" value="ECO:0007669"/>
    <property type="project" value="UniProtKB-UniRule"/>
</dbReference>
<evidence type="ECO:0000256" key="2">
    <source>
        <dbReference type="PROSITE-ProRule" id="PRU00176"/>
    </source>
</evidence>
<comment type="similarity">
    <text evidence="1">Belongs to the RRM CPSF6/7 family.</text>
</comment>
<keyword evidence="2" id="KW-0694">RNA-binding</keyword>
<sequence length="117" mass="12437">MADEAGGASIQLMTGQQHTAGTPQQAEQAALQALVTQAPEVQEEAVREAAESNCKVYVANMTWWSTEAEVEALCSEYGKVVSIEFIADRSNGKSKGCALVEFSEPQAAALCKDKLQG</sequence>
<dbReference type="InterPro" id="IPR035979">
    <property type="entry name" value="RBD_domain_sf"/>
</dbReference>
<dbReference type="PROSITE" id="PS50102">
    <property type="entry name" value="RRM"/>
    <property type="match status" value="1"/>
</dbReference>
<feature type="region of interest" description="Disordered" evidence="3">
    <location>
        <begin position="1"/>
        <end position="27"/>
    </location>
</feature>
<keyword evidence="6" id="KW-1185">Reference proteome</keyword>
<evidence type="ECO:0000313" key="5">
    <source>
        <dbReference type="EMBL" id="GFH24670.1"/>
    </source>
</evidence>
<name>A0A699ZTZ7_HAELA</name>
<feature type="compositionally biased region" description="Polar residues" evidence="3">
    <location>
        <begin position="11"/>
        <end position="23"/>
    </location>
</feature>
<dbReference type="Proteomes" id="UP000485058">
    <property type="component" value="Unassembled WGS sequence"/>
</dbReference>
<accession>A0A699ZTZ7</accession>
<dbReference type="InterPro" id="IPR012677">
    <property type="entry name" value="Nucleotide-bd_a/b_plait_sf"/>
</dbReference>
<dbReference type="AlphaFoldDB" id="A0A699ZTZ7"/>
<dbReference type="GO" id="GO:0006397">
    <property type="term" value="P:mRNA processing"/>
    <property type="evidence" value="ECO:0007669"/>
    <property type="project" value="UniProtKB-KW"/>
</dbReference>
<proteinExistence type="inferred from homology"/>
<evidence type="ECO:0000313" key="6">
    <source>
        <dbReference type="Proteomes" id="UP000485058"/>
    </source>
</evidence>
<protein>
    <submittedName>
        <fullName evidence="5">RRM domain-containing protein</fullName>
    </submittedName>
</protein>
<comment type="caution">
    <text evidence="5">The sequence shown here is derived from an EMBL/GenBank/DDBJ whole genome shotgun (WGS) entry which is preliminary data.</text>
</comment>
<evidence type="ECO:0000256" key="3">
    <source>
        <dbReference type="SAM" id="MobiDB-lite"/>
    </source>
</evidence>
<feature type="domain" description="RRM" evidence="4">
    <location>
        <begin position="54"/>
        <end position="117"/>
    </location>
</feature>
<dbReference type="InterPro" id="IPR000504">
    <property type="entry name" value="RRM_dom"/>
</dbReference>
<dbReference type="Gene3D" id="3.30.70.330">
    <property type="match status" value="1"/>
</dbReference>
<dbReference type="PANTHER" id="PTHR23204">
    <property type="entry name" value="CLEAVAGE AND POLYADENYLATION SPECIFIC FACTOR"/>
    <property type="match status" value="1"/>
</dbReference>
<evidence type="ECO:0000259" key="4">
    <source>
        <dbReference type="PROSITE" id="PS50102"/>
    </source>
</evidence>